<name>A0A426U3P5_9CHLR</name>
<keyword evidence="3" id="KW-0547">Nucleotide-binding</keyword>
<feature type="domain" description="DUF234" evidence="2">
    <location>
        <begin position="319"/>
        <end position="409"/>
    </location>
</feature>
<reference evidence="3 4" key="1">
    <citation type="submission" date="2018-12" db="EMBL/GenBank/DDBJ databases">
        <title>Genome Sequence of Candidatus Viridilinea halotolerans isolated from saline sulfide-rich spring.</title>
        <authorList>
            <person name="Grouzdev D.S."/>
            <person name="Burganskaya E.I."/>
            <person name="Krutkina M.S."/>
            <person name="Sukhacheva M.V."/>
            <person name="Gorlenko V.M."/>
        </authorList>
    </citation>
    <scope>NUCLEOTIDE SEQUENCE [LARGE SCALE GENOMIC DNA]</scope>
    <source>
        <strain evidence="3">Chok-6</strain>
    </source>
</reference>
<dbReference type="EMBL" id="RSAS01000271">
    <property type="protein sequence ID" value="RRR74478.1"/>
    <property type="molecule type" value="Genomic_DNA"/>
</dbReference>
<evidence type="ECO:0000259" key="1">
    <source>
        <dbReference type="Pfam" id="PF01637"/>
    </source>
</evidence>
<evidence type="ECO:0000313" key="3">
    <source>
        <dbReference type="EMBL" id="RRR74478.1"/>
    </source>
</evidence>
<proteinExistence type="predicted"/>
<dbReference type="InterPro" id="IPR011579">
    <property type="entry name" value="ATPase_dom"/>
</dbReference>
<keyword evidence="3" id="KW-0067">ATP-binding</keyword>
<protein>
    <submittedName>
        <fullName evidence="3">ATP-binding protein</fullName>
    </submittedName>
</protein>
<organism evidence="3 4">
    <name type="scientific">Candidatus Viridilinea halotolerans</name>
    <dbReference type="NCBI Taxonomy" id="2491704"/>
    <lineage>
        <taxon>Bacteria</taxon>
        <taxon>Bacillati</taxon>
        <taxon>Chloroflexota</taxon>
        <taxon>Chloroflexia</taxon>
        <taxon>Chloroflexales</taxon>
        <taxon>Chloroflexineae</taxon>
        <taxon>Oscillochloridaceae</taxon>
        <taxon>Candidatus Viridilinea</taxon>
    </lineage>
</organism>
<dbReference type="Pfam" id="PF01637">
    <property type="entry name" value="ATPase_2"/>
    <property type="match status" value="1"/>
</dbReference>
<dbReference type="SUPFAM" id="SSF46785">
    <property type="entry name" value="Winged helix' DNA-binding domain"/>
    <property type="match status" value="1"/>
</dbReference>
<dbReference type="Gene3D" id="3.40.50.300">
    <property type="entry name" value="P-loop containing nucleotide triphosphate hydrolases"/>
    <property type="match status" value="2"/>
</dbReference>
<dbReference type="InterPro" id="IPR027417">
    <property type="entry name" value="P-loop_NTPase"/>
</dbReference>
<gene>
    <name evidence="3" type="ORF">EI684_07060</name>
</gene>
<dbReference type="SUPFAM" id="SSF52540">
    <property type="entry name" value="P-loop containing nucleoside triphosphate hydrolases"/>
    <property type="match status" value="1"/>
</dbReference>
<accession>A0A426U3P5</accession>
<dbReference type="PANTHER" id="PTHR34704:SF1">
    <property type="entry name" value="ATPASE"/>
    <property type="match status" value="1"/>
</dbReference>
<dbReference type="AlphaFoldDB" id="A0A426U3P5"/>
<dbReference type="GO" id="GO:0005524">
    <property type="term" value="F:ATP binding"/>
    <property type="evidence" value="ECO:0007669"/>
    <property type="project" value="UniProtKB-KW"/>
</dbReference>
<dbReference type="InterPro" id="IPR004256">
    <property type="entry name" value="DUF234"/>
</dbReference>
<evidence type="ECO:0000313" key="4">
    <source>
        <dbReference type="Proteomes" id="UP000280307"/>
    </source>
</evidence>
<sequence length="479" mass="53825">MFVDREAELDFLQRIQQQHYPGPGQLIMLYGRRRVGKTALLRRWAEASGLPWIYWMAQKEPAALQRRKLFAQILGRGPLAGTVPTFASWSDLWDVAAANLTSRKQLLILDELPYAAEADPAMLSALQLAWDQHFEQSPLMIALCGSHVRAMETLLAAQSPLFGRMTGQWRLHPLPFGALRSFFPTWSAEEQVAAYAIVGGVPAYLRWFDPAQSLSSNLRQRILVPGSLALAEVEFLLYDEVREPRVYLAILQALGNGAHTLAQISAAAMVAPSNLGAYLATLQDLRLVERRIPATLHPSRQRSSKQGRYHLSDPFHRFYFRFLQPYEAEVSYQPEGVLKLIQEQLRAFVGATAWEELARQWVRSAAQRGSLAIVPETIGSHWSRTVQADVIGINWRERVMLIGECKWGAERVDKAVVRDLLERTIPLVLADLSDKEAAWRVVPLLFTRAGLTPAAHALLSEHDGLAIDTMRLWSDLALG</sequence>
<dbReference type="Proteomes" id="UP000280307">
    <property type="component" value="Unassembled WGS sequence"/>
</dbReference>
<dbReference type="PANTHER" id="PTHR34704">
    <property type="entry name" value="ATPASE"/>
    <property type="match status" value="1"/>
</dbReference>
<comment type="caution">
    <text evidence="3">The sequence shown here is derived from an EMBL/GenBank/DDBJ whole genome shotgun (WGS) entry which is preliminary data.</text>
</comment>
<evidence type="ECO:0000259" key="2">
    <source>
        <dbReference type="Pfam" id="PF03008"/>
    </source>
</evidence>
<dbReference type="InterPro" id="IPR036390">
    <property type="entry name" value="WH_DNA-bd_sf"/>
</dbReference>
<dbReference type="Pfam" id="PF03008">
    <property type="entry name" value="DUF234"/>
    <property type="match status" value="1"/>
</dbReference>
<feature type="domain" description="ATPase" evidence="1">
    <location>
        <begin position="2"/>
        <end position="205"/>
    </location>
</feature>